<dbReference type="PROSITE" id="PS50005">
    <property type="entry name" value="TPR"/>
    <property type="match status" value="1"/>
</dbReference>
<feature type="compositionally biased region" description="Pro residues" evidence="2">
    <location>
        <begin position="61"/>
        <end position="76"/>
    </location>
</feature>
<protein>
    <submittedName>
        <fullName evidence="3">Tetratricopeptide repeat protein</fullName>
    </submittedName>
</protein>
<dbReference type="EMBL" id="JAXBLV010000206">
    <property type="protein sequence ID" value="MDY3562058.1"/>
    <property type="molecule type" value="Genomic_DNA"/>
</dbReference>
<feature type="region of interest" description="Disordered" evidence="2">
    <location>
        <begin position="33"/>
        <end position="79"/>
    </location>
</feature>
<dbReference type="InterPro" id="IPR019734">
    <property type="entry name" value="TPR_rpt"/>
</dbReference>
<keyword evidence="1" id="KW-0802">TPR repeat</keyword>
<dbReference type="Proteomes" id="UP001272242">
    <property type="component" value="Unassembled WGS sequence"/>
</dbReference>
<comment type="caution">
    <text evidence="3">The sequence shown here is derived from an EMBL/GenBank/DDBJ whole genome shotgun (WGS) entry which is preliminary data.</text>
</comment>
<dbReference type="PROSITE" id="PS51257">
    <property type="entry name" value="PROKAR_LIPOPROTEIN"/>
    <property type="match status" value="1"/>
</dbReference>
<dbReference type="PANTHER" id="PTHR12558:SF13">
    <property type="entry name" value="CELL DIVISION CYCLE PROTEIN 27 HOMOLOG"/>
    <property type="match status" value="1"/>
</dbReference>
<dbReference type="Pfam" id="PF14559">
    <property type="entry name" value="TPR_19"/>
    <property type="match status" value="1"/>
</dbReference>
<feature type="compositionally biased region" description="Polar residues" evidence="2">
    <location>
        <begin position="281"/>
        <end position="290"/>
    </location>
</feature>
<sequence>MDGRVSFRWLAFGCAVAAALGCNRNAVQPSPFGQMPNTTGAPAPAPTATAKSMWGGGSSAAPPPGAVELTPPPSTEPPKAETLVALADVRLDAAFDEKTAPGSREPLLDMAREGYQKALKQDPKSPIAMLGIARFYAKVGEKEKALEAYKKYLTTYPKDVKVAHEVAIAHARWKDWPGAVAWCQFALTHMDPENRDVKKFLGFCQARVGKWDEALATLSQIMPEAQARHNLAGLLDHLGYPEHSKQQLQLATQADPNYVPARDFLTELTQPRGATEPEQVRQASGEQPAP</sequence>
<feature type="region of interest" description="Disordered" evidence="2">
    <location>
        <begin position="261"/>
        <end position="290"/>
    </location>
</feature>
<evidence type="ECO:0000256" key="2">
    <source>
        <dbReference type="SAM" id="MobiDB-lite"/>
    </source>
</evidence>
<organism evidence="3 4">
    <name type="scientific">Gemmata algarum</name>
    <dbReference type="NCBI Taxonomy" id="2975278"/>
    <lineage>
        <taxon>Bacteria</taxon>
        <taxon>Pseudomonadati</taxon>
        <taxon>Planctomycetota</taxon>
        <taxon>Planctomycetia</taxon>
        <taxon>Gemmatales</taxon>
        <taxon>Gemmataceae</taxon>
        <taxon>Gemmata</taxon>
    </lineage>
</organism>
<dbReference type="Gene3D" id="1.25.40.10">
    <property type="entry name" value="Tetratricopeptide repeat domain"/>
    <property type="match status" value="1"/>
</dbReference>
<evidence type="ECO:0000256" key="1">
    <source>
        <dbReference type="PROSITE-ProRule" id="PRU00339"/>
    </source>
</evidence>
<proteinExistence type="predicted"/>
<name>A0ABU5F4I9_9BACT</name>
<reference evidence="4" key="1">
    <citation type="journal article" date="2023" name="Mar. Drugs">
        <title>Gemmata algarum, a Novel Planctomycete Isolated from an Algal Mat, Displays Antimicrobial Activity.</title>
        <authorList>
            <person name="Kumar G."/>
            <person name="Kallscheuer N."/>
            <person name="Kashif M."/>
            <person name="Ahamad S."/>
            <person name="Jagadeeshwari U."/>
            <person name="Pannikurungottu S."/>
            <person name="Haufschild T."/>
            <person name="Kabuu M."/>
            <person name="Sasikala C."/>
            <person name="Jogler C."/>
            <person name="Ramana C."/>
        </authorList>
    </citation>
    <scope>NUCLEOTIDE SEQUENCE [LARGE SCALE GENOMIC DNA]</scope>
    <source>
        <strain evidence="4">JC673</strain>
    </source>
</reference>
<dbReference type="PANTHER" id="PTHR12558">
    <property type="entry name" value="CELL DIVISION CYCLE 16,23,27"/>
    <property type="match status" value="1"/>
</dbReference>
<accession>A0ABU5F4I9</accession>
<dbReference type="RefSeq" id="WP_320688400.1">
    <property type="nucleotide sequence ID" value="NZ_JAXBLV010000206.1"/>
</dbReference>
<evidence type="ECO:0000313" key="3">
    <source>
        <dbReference type="EMBL" id="MDY3562058.1"/>
    </source>
</evidence>
<feature type="compositionally biased region" description="Low complexity" evidence="2">
    <location>
        <begin position="36"/>
        <end position="50"/>
    </location>
</feature>
<dbReference type="SUPFAM" id="SSF48452">
    <property type="entry name" value="TPR-like"/>
    <property type="match status" value="1"/>
</dbReference>
<dbReference type="InterPro" id="IPR011990">
    <property type="entry name" value="TPR-like_helical_dom_sf"/>
</dbReference>
<dbReference type="Pfam" id="PF13181">
    <property type="entry name" value="TPR_8"/>
    <property type="match status" value="1"/>
</dbReference>
<gene>
    <name evidence="3" type="ORF">R5W23_003504</name>
</gene>
<evidence type="ECO:0000313" key="4">
    <source>
        <dbReference type="Proteomes" id="UP001272242"/>
    </source>
</evidence>
<keyword evidence="4" id="KW-1185">Reference proteome</keyword>
<feature type="repeat" description="TPR" evidence="1">
    <location>
        <begin position="126"/>
        <end position="159"/>
    </location>
</feature>